<sequence precursor="true">MRISRVIFICCFLLPFLASCTRDEIEDNSYPLSEYDGTGVLFRLKAESFDDTGSATRTVDLTAPFDTLCAYILKEGQIDIDREVKFPDPATIMVEGLETGTYSLLVLAMKGNYEEDGARIHKIEKSSSPWLSFPENTSAKPLKAQYYYTNHKFSVINGKIKIEEIRIPQAVGMVSFDVQYKSDYVRKSVHDCQFIPSEDSRSYSALHADGSHSGQRSIASFSLSEQKQCLFFPTVKNGFSGQVVVNTINHRKESVGTEYDAKATLDAAKHSTIHVQAVHPEDNVGTNLADELTSLNYYTILSDEEPASVYANANQRSFRIAEPLQINMEKDSLHMRFYSPVGIKEVTVMAKSPTMDEYVEFVYIDNIPAFADIKTSIKVLEKGVYRTESGKVQQFSAEEMKPASLSFKIVCNDPYWTKISRIKAKWYIKFVLNGGNPVTGVPNKNWRGIRPVHCREAVALFLNIGYMCTLENFQKRISTFQGVLLDNNKNAVDTSKIISRLENLSGFDIGLVYAGNGVAGLGGGRTWGVYQKSFLYHYENSGGCCTTIFHELGHCLGYSHNSTMTYGQWASGCADVFYKNNIKDFPVNSHTILKSRSNPNIY</sequence>
<accession>A0A108T411</accession>
<name>A0A108T411_BACSE</name>
<dbReference type="EMBL" id="LRGC01000017">
    <property type="protein sequence ID" value="KWR52867.1"/>
    <property type="molecule type" value="Genomic_DNA"/>
</dbReference>
<dbReference type="AlphaFoldDB" id="A0A108T411"/>
<evidence type="ECO:0000256" key="1">
    <source>
        <dbReference type="SAM" id="SignalP"/>
    </source>
</evidence>
<organism evidence="2 3">
    <name type="scientific">Bacteroides stercoris</name>
    <dbReference type="NCBI Taxonomy" id="46506"/>
    <lineage>
        <taxon>Bacteria</taxon>
        <taxon>Pseudomonadati</taxon>
        <taxon>Bacteroidota</taxon>
        <taxon>Bacteroidia</taxon>
        <taxon>Bacteroidales</taxon>
        <taxon>Bacteroidaceae</taxon>
        <taxon>Bacteroides</taxon>
    </lineage>
</organism>
<evidence type="ECO:0000313" key="2">
    <source>
        <dbReference type="EMBL" id="KWR52867.1"/>
    </source>
</evidence>
<feature type="chain" id="PRO_5007130658" evidence="1">
    <location>
        <begin position="19"/>
        <end position="602"/>
    </location>
</feature>
<protein>
    <submittedName>
        <fullName evidence="2">Uncharacterized protein</fullName>
    </submittedName>
</protein>
<reference evidence="2 3" key="1">
    <citation type="journal article" date="2016" name="BMC Genomics">
        <title>Type VI secretion systems of human gut Bacteroidales segregate into three genetic architectures, two of which are contained on mobile genetic elements.</title>
        <authorList>
            <person name="Coyne M.J."/>
            <person name="Roelofs K.G."/>
            <person name="Comstock L.E."/>
        </authorList>
    </citation>
    <scope>NUCLEOTIDE SEQUENCE [LARGE SCALE GENOMIC DNA]</scope>
    <source>
        <strain evidence="2 3">CL09T03C01</strain>
    </source>
</reference>
<dbReference type="SUPFAM" id="SSF55486">
    <property type="entry name" value="Metalloproteases ('zincins'), catalytic domain"/>
    <property type="match status" value="1"/>
</dbReference>
<dbReference type="RefSeq" id="WP_060386356.1">
    <property type="nucleotide sequence ID" value="NZ_LRGC01000017.1"/>
</dbReference>
<dbReference type="Proteomes" id="UP000056419">
    <property type="component" value="Unassembled WGS sequence"/>
</dbReference>
<evidence type="ECO:0000313" key="3">
    <source>
        <dbReference type="Proteomes" id="UP000056419"/>
    </source>
</evidence>
<dbReference type="PATRIC" id="fig|46506.5.peg.2935"/>
<dbReference type="STRING" id="46506.AA415_02733"/>
<proteinExistence type="predicted"/>
<keyword evidence="3" id="KW-1185">Reference proteome</keyword>
<feature type="signal peptide" evidence="1">
    <location>
        <begin position="1"/>
        <end position="18"/>
    </location>
</feature>
<gene>
    <name evidence="2" type="ORF">AA415_02733</name>
</gene>
<keyword evidence="1" id="KW-0732">Signal</keyword>
<comment type="caution">
    <text evidence="2">The sequence shown here is derived from an EMBL/GenBank/DDBJ whole genome shotgun (WGS) entry which is preliminary data.</text>
</comment>
<dbReference type="PROSITE" id="PS51257">
    <property type="entry name" value="PROKAR_LIPOPROTEIN"/>
    <property type="match status" value="1"/>
</dbReference>